<name>A0A167H2Z3_9HYPO</name>
<dbReference type="PROSITE" id="PS50172">
    <property type="entry name" value="BRCT"/>
    <property type="match status" value="1"/>
</dbReference>
<dbReference type="SUPFAM" id="SSF52113">
    <property type="entry name" value="BRCT domain"/>
    <property type="match status" value="1"/>
</dbReference>
<organism evidence="3 4">
    <name type="scientific">Beauveria brongniartii RCEF 3172</name>
    <dbReference type="NCBI Taxonomy" id="1081107"/>
    <lineage>
        <taxon>Eukaryota</taxon>
        <taxon>Fungi</taxon>
        <taxon>Dikarya</taxon>
        <taxon>Ascomycota</taxon>
        <taxon>Pezizomycotina</taxon>
        <taxon>Sordariomycetes</taxon>
        <taxon>Hypocreomycetidae</taxon>
        <taxon>Hypocreales</taxon>
        <taxon>Cordycipitaceae</taxon>
        <taxon>Beauveria</taxon>
        <taxon>Beauveria brongniartii</taxon>
    </lineage>
</organism>
<evidence type="ECO:0000313" key="4">
    <source>
        <dbReference type="Proteomes" id="UP000076863"/>
    </source>
</evidence>
<proteinExistence type="predicted"/>
<feature type="domain" description="BRCT" evidence="2">
    <location>
        <begin position="1"/>
        <end position="97"/>
    </location>
</feature>
<dbReference type="EMBL" id="AZHA01000006">
    <property type="protein sequence ID" value="OAA47422.1"/>
    <property type="molecule type" value="Genomic_DNA"/>
</dbReference>
<evidence type="ECO:0000313" key="3">
    <source>
        <dbReference type="EMBL" id="OAA47422.1"/>
    </source>
</evidence>
<feature type="region of interest" description="Disordered" evidence="1">
    <location>
        <begin position="306"/>
        <end position="373"/>
    </location>
</feature>
<dbReference type="InterPro" id="IPR001357">
    <property type="entry name" value="BRCT_dom"/>
</dbReference>
<dbReference type="OrthoDB" id="342264at2759"/>
<dbReference type="CDD" id="cd00027">
    <property type="entry name" value="BRCT"/>
    <property type="match status" value="1"/>
</dbReference>
<reference evidence="3 4" key="1">
    <citation type="journal article" date="2016" name="Genome Biol. Evol.">
        <title>Divergent and convergent evolution of fungal pathogenicity.</title>
        <authorList>
            <person name="Shang Y."/>
            <person name="Xiao G."/>
            <person name="Zheng P."/>
            <person name="Cen K."/>
            <person name="Zhan S."/>
            <person name="Wang C."/>
        </authorList>
    </citation>
    <scope>NUCLEOTIDE SEQUENCE [LARGE SCALE GENOMIC DNA]</scope>
    <source>
        <strain evidence="3 4">RCEF 3172</strain>
    </source>
</reference>
<dbReference type="Proteomes" id="UP000076863">
    <property type="component" value="Unassembled WGS sequence"/>
</dbReference>
<dbReference type="InterPro" id="IPR036420">
    <property type="entry name" value="BRCT_dom_sf"/>
</dbReference>
<sequence>MPRQIFKNRVLATAGPLPPSVTLDNLRTWISLRKGRFAEAFDDEVTHLLCTHEQFKKRVPLVKEVLKDYKRVHIVHYDWLEFSAVANKRLPEREYSMRNILAKERAEKRERKRQENGRREGERGVNPTDVPSRVQALFHIYQDRQSFSYQIDLTRNNSDDGEFGQRYTLTLWESNAKPHLYWFTAKFMRRKGDPNAGYHRPSPCSGKWRHEMDLFMNFFHIKTGIDWQDRVLLAGTTPLSAFQYSPPTGGKPIGRRLRFSYDCCVELNLEWKRQNLPQDICHKIDSGEAEEAVESTEDFNRESVGHDIHDGDIAVGLGKDTCEDVTSGARPNGGSDDSDMEPLGPNDSGMWLQEDSAEAADDEPGESPMETGS</sequence>
<keyword evidence="4" id="KW-1185">Reference proteome</keyword>
<comment type="caution">
    <text evidence="3">The sequence shown here is derived from an EMBL/GenBank/DDBJ whole genome shotgun (WGS) entry which is preliminary data.</text>
</comment>
<dbReference type="AlphaFoldDB" id="A0A167H2Z3"/>
<gene>
    <name evidence="3" type="ORF">BBO_02877</name>
</gene>
<feature type="region of interest" description="Disordered" evidence="1">
    <location>
        <begin position="106"/>
        <end position="128"/>
    </location>
</feature>
<evidence type="ECO:0000256" key="1">
    <source>
        <dbReference type="SAM" id="MobiDB-lite"/>
    </source>
</evidence>
<feature type="compositionally biased region" description="Basic and acidic residues" evidence="1">
    <location>
        <begin position="106"/>
        <end position="123"/>
    </location>
</feature>
<dbReference type="Gene3D" id="3.40.50.10190">
    <property type="entry name" value="BRCT domain"/>
    <property type="match status" value="1"/>
</dbReference>
<evidence type="ECO:0000259" key="2">
    <source>
        <dbReference type="PROSITE" id="PS50172"/>
    </source>
</evidence>
<accession>A0A167H2Z3</accession>
<feature type="compositionally biased region" description="Acidic residues" evidence="1">
    <location>
        <begin position="355"/>
        <end position="365"/>
    </location>
</feature>
<protein>
    <submittedName>
        <fullName evidence="3">Anthranilate synthase component II</fullName>
    </submittedName>
</protein>